<dbReference type="EMBL" id="BARW01013014">
    <property type="protein sequence ID" value="GAI75158.1"/>
    <property type="molecule type" value="Genomic_DNA"/>
</dbReference>
<proteinExistence type="predicted"/>
<evidence type="ECO:0000313" key="2">
    <source>
        <dbReference type="EMBL" id="GAI75158.1"/>
    </source>
</evidence>
<keyword evidence="1" id="KW-0812">Transmembrane</keyword>
<accession>X1R3Q0</accession>
<comment type="caution">
    <text evidence="2">The sequence shown here is derived from an EMBL/GenBank/DDBJ whole genome shotgun (WGS) entry which is preliminary data.</text>
</comment>
<dbReference type="AlphaFoldDB" id="X1R3Q0"/>
<organism evidence="2">
    <name type="scientific">marine sediment metagenome</name>
    <dbReference type="NCBI Taxonomy" id="412755"/>
    <lineage>
        <taxon>unclassified sequences</taxon>
        <taxon>metagenomes</taxon>
        <taxon>ecological metagenomes</taxon>
    </lineage>
</organism>
<keyword evidence="1" id="KW-1133">Transmembrane helix</keyword>
<evidence type="ECO:0000256" key="1">
    <source>
        <dbReference type="SAM" id="Phobius"/>
    </source>
</evidence>
<sequence>MSAIAFTFREMPTFLASLARRSAVPVFIFAAVFLGYYLSSYLADRHLLELVRLAVRPDQDWCAGDRAAPGCWYQHYVYLADAISHGTLDVASVGIPDFYQDTVSIGGSKYLPFPPA</sequence>
<protein>
    <submittedName>
        <fullName evidence="2">Uncharacterized protein</fullName>
    </submittedName>
</protein>
<name>X1R3Q0_9ZZZZ</name>
<feature type="non-terminal residue" evidence="2">
    <location>
        <position position="116"/>
    </location>
</feature>
<feature type="transmembrane region" description="Helical" evidence="1">
    <location>
        <begin position="23"/>
        <end position="43"/>
    </location>
</feature>
<keyword evidence="1" id="KW-0472">Membrane</keyword>
<reference evidence="2" key="1">
    <citation type="journal article" date="2014" name="Front. Microbiol.">
        <title>High frequency of phylogenetically diverse reductive dehalogenase-homologous genes in deep subseafloor sedimentary metagenomes.</title>
        <authorList>
            <person name="Kawai M."/>
            <person name="Futagami T."/>
            <person name="Toyoda A."/>
            <person name="Takaki Y."/>
            <person name="Nishi S."/>
            <person name="Hori S."/>
            <person name="Arai W."/>
            <person name="Tsubouchi T."/>
            <person name="Morono Y."/>
            <person name="Uchiyama I."/>
            <person name="Ito T."/>
            <person name="Fujiyama A."/>
            <person name="Inagaki F."/>
            <person name="Takami H."/>
        </authorList>
    </citation>
    <scope>NUCLEOTIDE SEQUENCE</scope>
    <source>
        <strain evidence="2">Expedition CK06-06</strain>
    </source>
</reference>
<gene>
    <name evidence="2" type="ORF">S12H4_24137</name>
</gene>